<accession>A0A939JJR6</accession>
<feature type="compositionally biased region" description="Gly residues" evidence="1">
    <location>
        <begin position="167"/>
        <end position="182"/>
    </location>
</feature>
<keyword evidence="3" id="KW-1185">Reference proteome</keyword>
<dbReference type="NCBIfam" id="TIGR04222">
    <property type="entry name" value="near_uncomplex"/>
    <property type="match status" value="1"/>
</dbReference>
<reference evidence="2" key="1">
    <citation type="submission" date="2021-03" db="EMBL/GenBank/DDBJ databases">
        <title>Streptomyces poriferae sp. nov., a novel marine sponge-derived Actinobacteria species with anti-MRSA activity.</title>
        <authorList>
            <person name="Sandoval-Powers M."/>
            <person name="Kralova S."/>
            <person name="Nguyen G.-S."/>
            <person name="Fawwal D."/>
            <person name="Degnes K."/>
            <person name="Klinkenberg G."/>
            <person name="Sletta H."/>
            <person name="Wentzel A."/>
            <person name="Liles M.R."/>
        </authorList>
    </citation>
    <scope>NUCLEOTIDE SEQUENCE</scope>
    <source>
        <strain evidence="2">DSM 41794</strain>
    </source>
</reference>
<name>A0A939JJR6_9ACTN</name>
<protein>
    <submittedName>
        <fullName evidence="2">TIGR04222 domain-containing membrane protein</fullName>
    </submittedName>
</protein>
<dbReference type="AlphaFoldDB" id="A0A939JJR6"/>
<dbReference type="EMBL" id="JAFLRJ010000252">
    <property type="protein sequence ID" value="MBO0515042.1"/>
    <property type="molecule type" value="Genomic_DNA"/>
</dbReference>
<dbReference type="Proteomes" id="UP000664167">
    <property type="component" value="Unassembled WGS sequence"/>
</dbReference>
<comment type="caution">
    <text evidence="2">The sequence shown here is derived from an EMBL/GenBank/DDBJ whole genome shotgun (WGS) entry which is preliminary data.</text>
</comment>
<dbReference type="InterPro" id="IPR026467">
    <property type="entry name" value="Ser/Gly_Cys_C_dom"/>
</dbReference>
<proteinExistence type="predicted"/>
<evidence type="ECO:0000313" key="2">
    <source>
        <dbReference type="EMBL" id="MBO0515042.1"/>
    </source>
</evidence>
<evidence type="ECO:0000313" key="3">
    <source>
        <dbReference type="Proteomes" id="UP000664167"/>
    </source>
</evidence>
<evidence type="ECO:0000256" key="1">
    <source>
        <dbReference type="SAM" id="MobiDB-lite"/>
    </source>
</evidence>
<gene>
    <name evidence="2" type="ORF">J0695_25070</name>
</gene>
<organism evidence="2 3">
    <name type="scientific">Streptomyces beijiangensis</name>
    <dbReference type="NCBI Taxonomy" id="163361"/>
    <lineage>
        <taxon>Bacteria</taxon>
        <taxon>Bacillati</taxon>
        <taxon>Actinomycetota</taxon>
        <taxon>Actinomycetes</taxon>
        <taxon>Kitasatosporales</taxon>
        <taxon>Streptomycetaceae</taxon>
        <taxon>Streptomyces</taxon>
    </lineage>
</organism>
<sequence length="182" mass="18621">MLRGGPRAAVTVAVVALALRGAVTPGKPGTLQTSGVASGAEGALEKAVHAALHRPLALRDLIDTPRVRAALEQVRRPLVEDGLWREHLPHRTRAGRQVVKGLAVELVLPEGAHAAHEVRELGWDTRERLLAVALYGDAGLAAVVPHLAREGGLTGRLRGDTGATPAGRGGGGGGGISCGGVV</sequence>
<feature type="region of interest" description="Disordered" evidence="1">
    <location>
        <begin position="158"/>
        <end position="182"/>
    </location>
</feature>